<comment type="caution">
    <text evidence="1">The sequence shown here is derived from an EMBL/GenBank/DDBJ whole genome shotgun (WGS) entry which is preliminary data.</text>
</comment>
<protein>
    <submittedName>
        <fullName evidence="1">Uncharacterized protein</fullName>
    </submittedName>
</protein>
<proteinExistence type="predicted"/>
<keyword evidence="2" id="KW-1185">Reference proteome</keyword>
<reference evidence="1 2" key="1">
    <citation type="submission" date="2024-08" db="EMBL/GenBank/DDBJ databases">
        <title>Insights into the chromosomal genome structure of Flemingia macrophylla.</title>
        <authorList>
            <person name="Ding Y."/>
            <person name="Zhao Y."/>
            <person name="Bi W."/>
            <person name="Wu M."/>
            <person name="Zhao G."/>
            <person name="Gong Y."/>
            <person name="Li W."/>
            <person name="Zhang P."/>
        </authorList>
    </citation>
    <scope>NUCLEOTIDE SEQUENCE [LARGE SCALE GENOMIC DNA]</scope>
    <source>
        <strain evidence="1">DYQJB</strain>
        <tissue evidence="1">Leaf</tissue>
    </source>
</reference>
<dbReference type="AlphaFoldDB" id="A0ABD1NK23"/>
<gene>
    <name evidence="1" type="ORF">Fmac_001883</name>
</gene>
<evidence type="ECO:0000313" key="2">
    <source>
        <dbReference type="Proteomes" id="UP001603857"/>
    </source>
</evidence>
<dbReference type="EMBL" id="JBGMDY010000001">
    <property type="protein sequence ID" value="KAL2347883.1"/>
    <property type="molecule type" value="Genomic_DNA"/>
</dbReference>
<evidence type="ECO:0000313" key="1">
    <source>
        <dbReference type="EMBL" id="KAL2347883.1"/>
    </source>
</evidence>
<organism evidence="1 2">
    <name type="scientific">Flemingia macrophylla</name>
    <dbReference type="NCBI Taxonomy" id="520843"/>
    <lineage>
        <taxon>Eukaryota</taxon>
        <taxon>Viridiplantae</taxon>
        <taxon>Streptophyta</taxon>
        <taxon>Embryophyta</taxon>
        <taxon>Tracheophyta</taxon>
        <taxon>Spermatophyta</taxon>
        <taxon>Magnoliopsida</taxon>
        <taxon>eudicotyledons</taxon>
        <taxon>Gunneridae</taxon>
        <taxon>Pentapetalae</taxon>
        <taxon>rosids</taxon>
        <taxon>fabids</taxon>
        <taxon>Fabales</taxon>
        <taxon>Fabaceae</taxon>
        <taxon>Papilionoideae</taxon>
        <taxon>50 kb inversion clade</taxon>
        <taxon>NPAAA clade</taxon>
        <taxon>indigoferoid/millettioid clade</taxon>
        <taxon>Phaseoleae</taxon>
        <taxon>Flemingia</taxon>
    </lineage>
</organism>
<sequence length="50" mass="5311">MLEDFLTKVGAVTEEEFAPSLSSSSSIVNNPHKGKARVIGAKKPLDKVAL</sequence>
<accession>A0ABD1NK23</accession>
<name>A0ABD1NK23_9FABA</name>
<dbReference type="Proteomes" id="UP001603857">
    <property type="component" value="Unassembled WGS sequence"/>
</dbReference>